<evidence type="ECO:0000259" key="12">
    <source>
        <dbReference type="Pfam" id="PF02770"/>
    </source>
</evidence>
<evidence type="ECO:0000313" key="16">
    <source>
        <dbReference type="Proteomes" id="UP000237061"/>
    </source>
</evidence>
<dbReference type="FunFam" id="2.40.110.10:FF:000031">
    <property type="entry name" value="Acyl-CoA dehydrogenase, putative"/>
    <property type="match status" value="1"/>
</dbReference>
<evidence type="ECO:0000259" key="14">
    <source>
        <dbReference type="Pfam" id="PF12806"/>
    </source>
</evidence>
<dbReference type="SUPFAM" id="SSF47203">
    <property type="entry name" value="Acyl-CoA dehydrogenase C-terminal domain-like"/>
    <property type="match status" value="1"/>
</dbReference>
<evidence type="ECO:0000256" key="10">
    <source>
        <dbReference type="RuleBase" id="RU362125"/>
    </source>
</evidence>
<evidence type="ECO:0000256" key="7">
    <source>
        <dbReference type="ARBA" id="ARBA00058683"/>
    </source>
</evidence>
<dbReference type="EMBL" id="PPXC01000010">
    <property type="protein sequence ID" value="POH72877.1"/>
    <property type="molecule type" value="Genomic_DNA"/>
</dbReference>
<name>A0A2S3ZVH4_ARTGL</name>
<dbReference type="Pfam" id="PF12806">
    <property type="entry name" value="Acyl-CoA_dh_C"/>
    <property type="match status" value="1"/>
</dbReference>
<comment type="function">
    <text evidence="7">Involved in the assimilation of dimethylsulphoniopropionate (DMSP), an important compound in the fixation of carbon in marine phytoplankton, by mediating the conversion of 3-(methylthio)propanoyl-CoA (MMPA-CoA) to 3-(methylthio)acryloyl-CoA (MTA-CoA).</text>
</comment>
<proteinExistence type="inferred from homology"/>
<comment type="cofactor">
    <cofactor evidence="1 10">
        <name>FAD</name>
        <dbReference type="ChEBI" id="CHEBI:57692"/>
    </cofactor>
</comment>
<feature type="domain" description="Acetyl-CoA dehydrogenase-like C-terminal" evidence="14">
    <location>
        <begin position="470"/>
        <end position="584"/>
    </location>
</feature>
<dbReference type="Pfam" id="PF00441">
    <property type="entry name" value="Acyl-CoA_dh_1"/>
    <property type="match status" value="1"/>
</dbReference>
<evidence type="ECO:0000259" key="13">
    <source>
        <dbReference type="Pfam" id="PF02771"/>
    </source>
</evidence>
<dbReference type="GO" id="GO:0016627">
    <property type="term" value="F:oxidoreductase activity, acting on the CH-CH group of donors"/>
    <property type="evidence" value="ECO:0007669"/>
    <property type="project" value="InterPro"/>
</dbReference>
<dbReference type="Pfam" id="PF02770">
    <property type="entry name" value="Acyl-CoA_dh_M"/>
    <property type="match status" value="1"/>
</dbReference>
<sequence length="599" mass="63815">MSQYQPPIADIAFALEHVVGYPDLAKLPGFEHADLETVVELLEQCGEFMAEVVAPTNRRGDTEGSRLLPGGAVVTPSGFKEVYQQYVDAGWGSVPLPEEYGGGGFPRTVGLVIQELMTSANMAFSLCPLLTQGAIEALLHYGDDALKQRYLPKMISGEWTGTMNLTEPAAGSDVGALTTRAVPRADGSYAITGQKIFITYGDHDMADQIVHLVLARTPGAPEGTRGISCFIVPKFLINDDGSLGERNTVQTVSLEHKMGIHASPTCVLSYEDATGYLIGEENLGMRIMFVMMNSARLGVGVQGLAVAERAYQQSLAYAQERRQGRAIGASGTSSAIIEFPDVRRMLLTQRAHLAAMRYLMLLDASYVDKSTHDPDPAVRARAAEIVGLLTPICKSFGTDLGNELTSLALQIQGGMGFIEETGAAQHVRDIRIAAIYEGTNGIQAADLVGRKLGIRGGASVLEFIATMRELETELSQAGPEFGSIAAELGRQFDALEEATHWMLRTGATDPNAALSGSTPFLRMWGLCTGAWMLARAALAAAATNDAALAQSQLVLARFYAEQLLPASAGLLGAATAGSHDLFGLDAHQLAGVASPRIRI</sequence>
<reference evidence="15 16" key="1">
    <citation type="submission" date="2018-01" db="EMBL/GenBank/DDBJ databases">
        <title>Arthrobacter sp. nov., from glaciers in China.</title>
        <authorList>
            <person name="Liu Q."/>
            <person name="Xin Y.-H."/>
        </authorList>
    </citation>
    <scope>NUCLEOTIDE SEQUENCE [LARGE SCALE GENOMIC DNA]</scope>
    <source>
        <strain evidence="15 16">HLT2-12-2</strain>
    </source>
</reference>
<evidence type="ECO:0000256" key="4">
    <source>
        <dbReference type="ARBA" id="ARBA00022827"/>
    </source>
</evidence>
<dbReference type="AlphaFoldDB" id="A0A2S3ZVH4"/>
<dbReference type="InterPro" id="IPR052166">
    <property type="entry name" value="Diverse_Acyl-CoA_DH"/>
</dbReference>
<dbReference type="PANTHER" id="PTHR42803">
    <property type="entry name" value="ACYL-COA DEHYDROGENASE"/>
    <property type="match status" value="1"/>
</dbReference>
<keyword evidence="3 10" id="KW-0285">Flavoprotein</keyword>
<dbReference type="SUPFAM" id="SSF56645">
    <property type="entry name" value="Acyl-CoA dehydrogenase NM domain-like"/>
    <property type="match status" value="1"/>
</dbReference>
<evidence type="ECO:0000256" key="6">
    <source>
        <dbReference type="ARBA" id="ARBA00051388"/>
    </source>
</evidence>
<evidence type="ECO:0000256" key="9">
    <source>
        <dbReference type="ARBA" id="ARBA00069043"/>
    </source>
</evidence>
<evidence type="ECO:0000256" key="8">
    <source>
        <dbReference type="ARBA" id="ARBA00066694"/>
    </source>
</evidence>
<dbReference type="EC" id="1.3.99.41" evidence="8"/>
<dbReference type="InterPro" id="IPR013786">
    <property type="entry name" value="AcylCoA_DH/ox_N"/>
</dbReference>
<organism evidence="15 16">
    <name type="scientific">Arthrobacter glacialis</name>
    <dbReference type="NCBI Taxonomy" id="1664"/>
    <lineage>
        <taxon>Bacteria</taxon>
        <taxon>Bacillati</taxon>
        <taxon>Actinomycetota</taxon>
        <taxon>Actinomycetes</taxon>
        <taxon>Micrococcales</taxon>
        <taxon>Micrococcaceae</taxon>
        <taxon>Arthrobacter</taxon>
    </lineage>
</organism>
<dbReference type="Gene3D" id="1.20.140.10">
    <property type="entry name" value="Butyryl-CoA Dehydrogenase, subunit A, domain 3"/>
    <property type="match status" value="1"/>
</dbReference>
<dbReference type="InterPro" id="IPR036250">
    <property type="entry name" value="AcylCo_DH-like_C"/>
</dbReference>
<keyword evidence="5 10" id="KW-0560">Oxidoreductase</keyword>
<comment type="catalytic activity">
    <reaction evidence="6">
        <text>3-(methylsulfanyl)propanoyl-CoA + oxidized [electron-transfer flavoprotein] + H(+) = 3-(methylsulfanyl)acryloyl-CoA + reduced [electron-transfer flavoprotein]</text>
        <dbReference type="Rhea" id="RHEA:52612"/>
        <dbReference type="Rhea" id="RHEA-COMP:10685"/>
        <dbReference type="Rhea" id="RHEA-COMP:10686"/>
        <dbReference type="ChEBI" id="CHEBI:15378"/>
        <dbReference type="ChEBI" id="CHEBI:57692"/>
        <dbReference type="ChEBI" id="CHEBI:58307"/>
        <dbReference type="ChEBI" id="CHEBI:82815"/>
        <dbReference type="ChEBI" id="CHEBI:84994"/>
        <dbReference type="EC" id="1.3.99.41"/>
    </reaction>
    <physiologicalReaction direction="left-to-right" evidence="6">
        <dbReference type="Rhea" id="RHEA:52613"/>
    </physiologicalReaction>
</comment>
<protein>
    <recommendedName>
        <fullName evidence="9">3-methylmercaptopropionyl-CoA dehydrogenase</fullName>
        <ecNumber evidence="8">1.3.99.41</ecNumber>
    </recommendedName>
</protein>
<dbReference type="InterPro" id="IPR025878">
    <property type="entry name" value="Acyl-CoA_dh-like_C_dom"/>
</dbReference>
<accession>A0A2S3ZVH4</accession>
<evidence type="ECO:0000256" key="2">
    <source>
        <dbReference type="ARBA" id="ARBA00009347"/>
    </source>
</evidence>
<dbReference type="Gene3D" id="2.40.110.10">
    <property type="entry name" value="Butyryl-CoA Dehydrogenase, subunit A, domain 2"/>
    <property type="match status" value="1"/>
</dbReference>
<keyword evidence="4 10" id="KW-0274">FAD</keyword>
<dbReference type="InterPro" id="IPR009100">
    <property type="entry name" value="AcylCoA_DH/oxidase_NM_dom_sf"/>
</dbReference>
<keyword evidence="16" id="KW-1185">Reference proteome</keyword>
<dbReference type="Proteomes" id="UP000237061">
    <property type="component" value="Unassembled WGS sequence"/>
</dbReference>
<evidence type="ECO:0000259" key="11">
    <source>
        <dbReference type="Pfam" id="PF00441"/>
    </source>
</evidence>
<dbReference type="InterPro" id="IPR037069">
    <property type="entry name" value="AcylCoA_DH/ox_N_sf"/>
</dbReference>
<comment type="caution">
    <text evidence="15">The sequence shown here is derived from an EMBL/GenBank/DDBJ whole genome shotgun (WGS) entry which is preliminary data.</text>
</comment>
<dbReference type="Pfam" id="PF02771">
    <property type="entry name" value="Acyl-CoA_dh_N"/>
    <property type="match status" value="1"/>
</dbReference>
<evidence type="ECO:0000256" key="1">
    <source>
        <dbReference type="ARBA" id="ARBA00001974"/>
    </source>
</evidence>
<evidence type="ECO:0000256" key="5">
    <source>
        <dbReference type="ARBA" id="ARBA00023002"/>
    </source>
</evidence>
<comment type="similarity">
    <text evidence="2 10">Belongs to the acyl-CoA dehydrogenase family.</text>
</comment>
<dbReference type="InterPro" id="IPR046373">
    <property type="entry name" value="Acyl-CoA_Oxase/DH_mid-dom_sf"/>
</dbReference>
<feature type="domain" description="Acyl-CoA dehydrogenase/oxidase N-terminal" evidence="13">
    <location>
        <begin position="40"/>
        <end position="158"/>
    </location>
</feature>
<feature type="domain" description="Acyl-CoA dehydrogenase/oxidase C-terminal" evidence="11">
    <location>
        <begin position="284"/>
        <end position="447"/>
    </location>
</feature>
<dbReference type="InterPro" id="IPR009075">
    <property type="entry name" value="AcylCo_DH/oxidase_C"/>
</dbReference>
<gene>
    <name evidence="15" type="ORF">CVS27_13490</name>
</gene>
<dbReference type="InterPro" id="IPR006091">
    <property type="entry name" value="Acyl-CoA_Oxase/DH_mid-dom"/>
</dbReference>
<dbReference type="GO" id="GO:0050660">
    <property type="term" value="F:flavin adenine dinucleotide binding"/>
    <property type="evidence" value="ECO:0007669"/>
    <property type="project" value="InterPro"/>
</dbReference>
<evidence type="ECO:0000256" key="3">
    <source>
        <dbReference type="ARBA" id="ARBA00022630"/>
    </source>
</evidence>
<dbReference type="PANTHER" id="PTHR42803:SF1">
    <property type="entry name" value="BROAD-SPECIFICITY LINEAR ACYL-COA DEHYDROGENASE FADE5"/>
    <property type="match status" value="1"/>
</dbReference>
<evidence type="ECO:0000313" key="15">
    <source>
        <dbReference type="EMBL" id="POH72877.1"/>
    </source>
</evidence>
<dbReference type="RefSeq" id="WP_103466271.1">
    <property type="nucleotide sequence ID" value="NZ_PPXC01000010.1"/>
</dbReference>
<dbReference type="Gene3D" id="1.10.540.10">
    <property type="entry name" value="Acyl-CoA dehydrogenase/oxidase, N-terminal domain"/>
    <property type="match status" value="1"/>
</dbReference>
<feature type="domain" description="Acyl-CoA oxidase/dehydrogenase middle" evidence="12">
    <location>
        <begin position="163"/>
        <end position="272"/>
    </location>
</feature>